<dbReference type="RefSeq" id="XP_009163021.1">
    <property type="nucleotide sequence ID" value="XM_009164757.1"/>
</dbReference>
<sequence length="323" mass="35661">MTHLTKLIDAIWSKKNVPAWGMSTVIPIFKKGTRTLCENYSGISVLAVASKVLSGIVVRGLTEHRERRTLKTKLGSVLQEDASIKSSPSDRFRNSDTASSNQQWLFFVIWKLPLALWTAKHYDSVCGAEALYANSRGRVKVYGKLSPEFTTSSGARQGCPLSLFLFNFIIDTIMEDSLPASNACGVEVLPGPPLTDIEYADDIALLGSDPMAVDLFAELGNWLANVSSPYEETSSVRSWCGPDKHPHFQISLIFTGDSSEYFVYDILQLNVLHTGRLMFQLIRYSRYHSLGDLAVSQPSCFFLAVRHRTVATAEGYCASVAGT</sequence>
<name>A0A075A1F5_OPIVI</name>
<proteinExistence type="predicted"/>
<reference evidence="1 2" key="1">
    <citation type="submission" date="2013-11" db="EMBL/GenBank/DDBJ databases">
        <title>Opisthorchis viverrini - life in the bile duct.</title>
        <authorList>
            <person name="Young N.D."/>
            <person name="Nagarajan N."/>
            <person name="Lin S.J."/>
            <person name="Korhonen P.K."/>
            <person name="Jex A.R."/>
            <person name="Hall R.S."/>
            <person name="Safavi-Hemami H."/>
            <person name="Kaewkong W."/>
            <person name="Bertrand D."/>
            <person name="Gao S."/>
            <person name="Seet Q."/>
            <person name="Wongkham S."/>
            <person name="Teh B.T."/>
            <person name="Wongkham C."/>
            <person name="Intapan P.M."/>
            <person name="Maleewong W."/>
            <person name="Yang X."/>
            <person name="Hu M."/>
            <person name="Wang Z."/>
            <person name="Hofmann A."/>
            <person name="Sternberg P.W."/>
            <person name="Tan P."/>
            <person name="Wang J."/>
            <person name="Gasser R.B."/>
        </authorList>
    </citation>
    <scope>NUCLEOTIDE SEQUENCE [LARGE SCALE GENOMIC DNA]</scope>
</reference>
<dbReference type="PANTHER" id="PTHR47027">
    <property type="entry name" value="REVERSE TRANSCRIPTASE DOMAIN-CONTAINING PROTEIN"/>
    <property type="match status" value="1"/>
</dbReference>
<protein>
    <submittedName>
        <fullName evidence="1">Uncharacterized protein</fullName>
    </submittedName>
</protein>
<dbReference type="CTD" id="20315050"/>
<dbReference type="PANTHER" id="PTHR47027:SF20">
    <property type="entry name" value="REVERSE TRANSCRIPTASE-LIKE PROTEIN WITH RNA-DIRECTED DNA POLYMERASE DOMAIN"/>
    <property type="match status" value="1"/>
</dbReference>
<gene>
    <name evidence="1" type="ORF">T265_00862</name>
</gene>
<dbReference type="AlphaFoldDB" id="A0A075A1F5"/>
<evidence type="ECO:0000313" key="2">
    <source>
        <dbReference type="Proteomes" id="UP000054324"/>
    </source>
</evidence>
<dbReference type="EMBL" id="KL596627">
    <property type="protein sequence ID" value="KER33161.1"/>
    <property type="molecule type" value="Genomic_DNA"/>
</dbReference>
<keyword evidence="2" id="KW-1185">Reference proteome</keyword>
<organism evidence="1 2">
    <name type="scientific">Opisthorchis viverrini</name>
    <name type="common">Southeast Asian liver fluke</name>
    <dbReference type="NCBI Taxonomy" id="6198"/>
    <lineage>
        <taxon>Eukaryota</taxon>
        <taxon>Metazoa</taxon>
        <taxon>Spiralia</taxon>
        <taxon>Lophotrochozoa</taxon>
        <taxon>Platyhelminthes</taxon>
        <taxon>Trematoda</taxon>
        <taxon>Digenea</taxon>
        <taxon>Opisthorchiida</taxon>
        <taxon>Opisthorchiata</taxon>
        <taxon>Opisthorchiidae</taxon>
        <taxon>Opisthorchis</taxon>
    </lineage>
</organism>
<evidence type="ECO:0000313" key="1">
    <source>
        <dbReference type="EMBL" id="KER33161.1"/>
    </source>
</evidence>
<dbReference type="KEGG" id="ovi:T265_00862"/>
<dbReference type="Proteomes" id="UP000054324">
    <property type="component" value="Unassembled WGS sequence"/>
</dbReference>
<dbReference type="OrthoDB" id="410104at2759"/>
<accession>A0A075A1F5</accession>
<dbReference type="STRING" id="6198.A0A075A1F5"/>
<dbReference type="GeneID" id="20315050"/>